<sequence>MIYTDKLFRIPYTTSMFSLFFNVLINLLSCTKGLFLFFQICMFVLNCSG</sequence>
<name>A0A9K3P584_HELAN</name>
<dbReference type="Proteomes" id="UP000215914">
    <property type="component" value="Unassembled WGS sequence"/>
</dbReference>
<reference evidence="2" key="2">
    <citation type="submission" date="2020-06" db="EMBL/GenBank/DDBJ databases">
        <title>Helianthus annuus Genome sequencing and assembly Release 2.</title>
        <authorList>
            <person name="Gouzy J."/>
            <person name="Langlade N."/>
            <person name="Munos S."/>
        </authorList>
    </citation>
    <scope>NUCLEOTIDE SEQUENCE</scope>
    <source>
        <tissue evidence="2">Leaves</tissue>
    </source>
</reference>
<evidence type="ECO:0000313" key="2">
    <source>
        <dbReference type="EMBL" id="KAF5822878.1"/>
    </source>
</evidence>
<feature type="transmembrane region" description="Helical" evidence="1">
    <location>
        <begin position="20"/>
        <end position="45"/>
    </location>
</feature>
<keyword evidence="1" id="KW-0472">Membrane</keyword>
<keyword evidence="1" id="KW-0812">Transmembrane</keyword>
<protein>
    <submittedName>
        <fullName evidence="2">Uncharacterized protein</fullName>
    </submittedName>
</protein>
<dbReference type="Gramene" id="mRNA:HanXRQr2_Chr01g0032051">
    <property type="protein sequence ID" value="CDS:HanXRQr2_Chr01g0032051.1"/>
    <property type="gene ID" value="HanXRQr2_Chr01g0032051"/>
</dbReference>
<dbReference type="EMBL" id="MNCJ02000316">
    <property type="protein sequence ID" value="KAF5822878.1"/>
    <property type="molecule type" value="Genomic_DNA"/>
</dbReference>
<evidence type="ECO:0000313" key="3">
    <source>
        <dbReference type="Proteomes" id="UP000215914"/>
    </source>
</evidence>
<organism evidence="2 3">
    <name type="scientific">Helianthus annuus</name>
    <name type="common">Common sunflower</name>
    <dbReference type="NCBI Taxonomy" id="4232"/>
    <lineage>
        <taxon>Eukaryota</taxon>
        <taxon>Viridiplantae</taxon>
        <taxon>Streptophyta</taxon>
        <taxon>Embryophyta</taxon>
        <taxon>Tracheophyta</taxon>
        <taxon>Spermatophyta</taxon>
        <taxon>Magnoliopsida</taxon>
        <taxon>eudicotyledons</taxon>
        <taxon>Gunneridae</taxon>
        <taxon>Pentapetalae</taxon>
        <taxon>asterids</taxon>
        <taxon>campanulids</taxon>
        <taxon>Asterales</taxon>
        <taxon>Asteraceae</taxon>
        <taxon>Asteroideae</taxon>
        <taxon>Heliantheae alliance</taxon>
        <taxon>Heliantheae</taxon>
        <taxon>Helianthus</taxon>
    </lineage>
</organism>
<comment type="caution">
    <text evidence="2">The sequence shown here is derived from an EMBL/GenBank/DDBJ whole genome shotgun (WGS) entry which is preliminary data.</text>
</comment>
<gene>
    <name evidence="2" type="ORF">HanXRQr2_Chr01g0032051</name>
</gene>
<proteinExistence type="predicted"/>
<reference evidence="2" key="1">
    <citation type="journal article" date="2017" name="Nature">
        <title>The sunflower genome provides insights into oil metabolism, flowering and Asterid evolution.</title>
        <authorList>
            <person name="Badouin H."/>
            <person name="Gouzy J."/>
            <person name="Grassa C.J."/>
            <person name="Murat F."/>
            <person name="Staton S.E."/>
            <person name="Cottret L."/>
            <person name="Lelandais-Briere C."/>
            <person name="Owens G.L."/>
            <person name="Carrere S."/>
            <person name="Mayjonade B."/>
            <person name="Legrand L."/>
            <person name="Gill N."/>
            <person name="Kane N.C."/>
            <person name="Bowers J.E."/>
            <person name="Hubner S."/>
            <person name="Bellec A."/>
            <person name="Berard A."/>
            <person name="Berges H."/>
            <person name="Blanchet N."/>
            <person name="Boniface M.C."/>
            <person name="Brunel D."/>
            <person name="Catrice O."/>
            <person name="Chaidir N."/>
            <person name="Claudel C."/>
            <person name="Donnadieu C."/>
            <person name="Faraut T."/>
            <person name="Fievet G."/>
            <person name="Helmstetter N."/>
            <person name="King M."/>
            <person name="Knapp S.J."/>
            <person name="Lai Z."/>
            <person name="Le Paslier M.C."/>
            <person name="Lippi Y."/>
            <person name="Lorenzon L."/>
            <person name="Mandel J.R."/>
            <person name="Marage G."/>
            <person name="Marchand G."/>
            <person name="Marquand E."/>
            <person name="Bret-Mestries E."/>
            <person name="Morien E."/>
            <person name="Nambeesan S."/>
            <person name="Nguyen T."/>
            <person name="Pegot-Espagnet P."/>
            <person name="Pouilly N."/>
            <person name="Raftis F."/>
            <person name="Sallet E."/>
            <person name="Schiex T."/>
            <person name="Thomas J."/>
            <person name="Vandecasteele C."/>
            <person name="Vares D."/>
            <person name="Vear F."/>
            <person name="Vautrin S."/>
            <person name="Crespi M."/>
            <person name="Mangin B."/>
            <person name="Burke J.M."/>
            <person name="Salse J."/>
            <person name="Munos S."/>
            <person name="Vincourt P."/>
            <person name="Rieseberg L.H."/>
            <person name="Langlade N.B."/>
        </authorList>
    </citation>
    <scope>NUCLEOTIDE SEQUENCE</scope>
    <source>
        <tissue evidence="2">Leaves</tissue>
    </source>
</reference>
<keyword evidence="3" id="KW-1185">Reference proteome</keyword>
<accession>A0A9K3P584</accession>
<evidence type="ECO:0000256" key="1">
    <source>
        <dbReference type="SAM" id="Phobius"/>
    </source>
</evidence>
<keyword evidence="1" id="KW-1133">Transmembrane helix</keyword>
<dbReference type="AlphaFoldDB" id="A0A9K3P584"/>